<feature type="domain" description="Thioredoxin" evidence="2">
    <location>
        <begin position="37"/>
        <end position="171"/>
    </location>
</feature>
<dbReference type="InterPro" id="IPR013766">
    <property type="entry name" value="Thioredoxin_domain"/>
</dbReference>
<dbReference type="AlphaFoldDB" id="A0A3B1A444"/>
<feature type="transmembrane region" description="Helical" evidence="1">
    <location>
        <begin position="13"/>
        <end position="33"/>
    </location>
</feature>
<dbReference type="InterPro" id="IPR050553">
    <property type="entry name" value="Thioredoxin_ResA/DsbE_sf"/>
</dbReference>
<dbReference type="InterPro" id="IPR000866">
    <property type="entry name" value="AhpC/TSA"/>
</dbReference>
<evidence type="ECO:0000256" key="1">
    <source>
        <dbReference type="SAM" id="Phobius"/>
    </source>
</evidence>
<dbReference type="PROSITE" id="PS51352">
    <property type="entry name" value="THIOREDOXIN_2"/>
    <property type="match status" value="1"/>
</dbReference>
<dbReference type="PANTHER" id="PTHR42852">
    <property type="entry name" value="THIOL:DISULFIDE INTERCHANGE PROTEIN DSBE"/>
    <property type="match status" value="1"/>
</dbReference>
<dbReference type="InterPro" id="IPR036249">
    <property type="entry name" value="Thioredoxin-like_sf"/>
</dbReference>
<sequence length="171" mass="19297">MYSKIKPLLKNPWLKYSLEILIILAVFYAISLYKKQDLVKGNAPSFNEVFLNGKPVKLADYQGNAVLIHFWATWCPVCRLEQDSIEAISKDHDIITIAMNSGEADKIQAFMTKNNLSFPVIIDDDGILSRRYGITGVPTSIIVNPEGIIEYSEIGYTTNWGLRLRLWLAGS</sequence>
<name>A0A3B1A444_9ZZZZ</name>
<dbReference type="Pfam" id="PF00578">
    <property type="entry name" value="AhpC-TSA"/>
    <property type="match status" value="1"/>
</dbReference>
<dbReference type="EMBL" id="UOFS01000044">
    <property type="protein sequence ID" value="VAX00516.1"/>
    <property type="molecule type" value="Genomic_DNA"/>
</dbReference>
<accession>A0A3B1A444</accession>
<dbReference type="CDD" id="cd03011">
    <property type="entry name" value="TlpA_like_ScsD_MtbDsbE"/>
    <property type="match status" value="1"/>
</dbReference>
<dbReference type="SUPFAM" id="SSF52833">
    <property type="entry name" value="Thioredoxin-like"/>
    <property type="match status" value="1"/>
</dbReference>
<reference evidence="3" key="1">
    <citation type="submission" date="2018-06" db="EMBL/GenBank/DDBJ databases">
        <authorList>
            <person name="Zhirakovskaya E."/>
        </authorList>
    </citation>
    <scope>NUCLEOTIDE SEQUENCE</scope>
</reference>
<keyword evidence="1" id="KW-0472">Membrane</keyword>
<dbReference type="PANTHER" id="PTHR42852:SF17">
    <property type="entry name" value="THIOREDOXIN-LIKE PROTEIN HI_1115"/>
    <property type="match status" value="1"/>
</dbReference>
<protein>
    <submittedName>
        <fullName evidence="3">Membrane protein, suppressor for copper-sensitivity ScsD</fullName>
    </submittedName>
</protein>
<dbReference type="Gene3D" id="3.40.30.10">
    <property type="entry name" value="Glutaredoxin"/>
    <property type="match status" value="1"/>
</dbReference>
<proteinExistence type="predicted"/>
<keyword evidence="1" id="KW-0812">Transmembrane</keyword>
<keyword evidence="1" id="KW-1133">Transmembrane helix</keyword>
<evidence type="ECO:0000259" key="2">
    <source>
        <dbReference type="PROSITE" id="PS51352"/>
    </source>
</evidence>
<organism evidence="3">
    <name type="scientific">hydrothermal vent metagenome</name>
    <dbReference type="NCBI Taxonomy" id="652676"/>
    <lineage>
        <taxon>unclassified sequences</taxon>
        <taxon>metagenomes</taxon>
        <taxon>ecological metagenomes</taxon>
    </lineage>
</organism>
<gene>
    <name evidence="3" type="ORF">MNBD_GAMMA22-2960</name>
</gene>
<evidence type="ECO:0000313" key="3">
    <source>
        <dbReference type="EMBL" id="VAX00516.1"/>
    </source>
</evidence>
<dbReference type="GO" id="GO:0016491">
    <property type="term" value="F:oxidoreductase activity"/>
    <property type="evidence" value="ECO:0007669"/>
    <property type="project" value="InterPro"/>
</dbReference>
<dbReference type="GO" id="GO:0016209">
    <property type="term" value="F:antioxidant activity"/>
    <property type="evidence" value="ECO:0007669"/>
    <property type="project" value="InterPro"/>
</dbReference>